<dbReference type="Gene3D" id="3.90.1150.10">
    <property type="entry name" value="Aspartate Aminotransferase, domain 1"/>
    <property type="match status" value="1"/>
</dbReference>
<dbReference type="EMBL" id="UOFF01000422">
    <property type="protein sequence ID" value="VAW57579.1"/>
    <property type="molecule type" value="Genomic_DNA"/>
</dbReference>
<dbReference type="InterPro" id="IPR000653">
    <property type="entry name" value="DegT/StrS_aminotransferase"/>
</dbReference>
<dbReference type="GO" id="GO:0030170">
    <property type="term" value="F:pyridoxal phosphate binding"/>
    <property type="evidence" value="ECO:0007669"/>
    <property type="project" value="TreeGrafter"/>
</dbReference>
<evidence type="ECO:0000256" key="1">
    <source>
        <dbReference type="SAM" id="Phobius"/>
    </source>
</evidence>
<dbReference type="PANTHER" id="PTHR30244:SF34">
    <property type="entry name" value="DTDP-4-AMINO-4,6-DIDEOXYGALACTOSE TRANSAMINASE"/>
    <property type="match status" value="1"/>
</dbReference>
<accession>A0A3B0X7W9</accession>
<proteinExistence type="predicted"/>
<keyword evidence="1" id="KW-0472">Membrane</keyword>
<protein>
    <submittedName>
        <fullName evidence="2">Uncharacterized protein</fullName>
    </submittedName>
</protein>
<dbReference type="SUPFAM" id="SSF53383">
    <property type="entry name" value="PLP-dependent transferases"/>
    <property type="match status" value="1"/>
</dbReference>
<reference evidence="2" key="1">
    <citation type="submission" date="2018-06" db="EMBL/GenBank/DDBJ databases">
        <authorList>
            <person name="Zhirakovskaya E."/>
        </authorList>
    </citation>
    <scope>NUCLEOTIDE SEQUENCE</scope>
</reference>
<dbReference type="AlphaFoldDB" id="A0A3B0X7W9"/>
<dbReference type="Gene3D" id="3.40.640.10">
    <property type="entry name" value="Type I PLP-dependent aspartate aminotransferase-like (Major domain)"/>
    <property type="match status" value="1"/>
</dbReference>
<dbReference type="InterPro" id="IPR015421">
    <property type="entry name" value="PyrdxlP-dep_Trfase_major"/>
</dbReference>
<dbReference type="GO" id="GO:0000271">
    <property type="term" value="P:polysaccharide biosynthetic process"/>
    <property type="evidence" value="ECO:0007669"/>
    <property type="project" value="TreeGrafter"/>
</dbReference>
<gene>
    <name evidence="2" type="ORF">MNBD_GAMMA07-1698</name>
</gene>
<keyword evidence="1" id="KW-1133">Transmembrane helix</keyword>
<keyword evidence="1" id="KW-0812">Transmembrane</keyword>
<organism evidence="2">
    <name type="scientific">hydrothermal vent metagenome</name>
    <dbReference type="NCBI Taxonomy" id="652676"/>
    <lineage>
        <taxon>unclassified sequences</taxon>
        <taxon>metagenomes</taxon>
        <taxon>ecological metagenomes</taxon>
    </lineage>
</organism>
<dbReference type="GO" id="GO:0008483">
    <property type="term" value="F:transaminase activity"/>
    <property type="evidence" value="ECO:0007669"/>
    <property type="project" value="TreeGrafter"/>
</dbReference>
<dbReference type="PANTHER" id="PTHR30244">
    <property type="entry name" value="TRANSAMINASE"/>
    <property type="match status" value="1"/>
</dbReference>
<dbReference type="InterPro" id="IPR015422">
    <property type="entry name" value="PyrdxlP-dep_Trfase_small"/>
</dbReference>
<sequence length="251" mass="28644">MCDKNNLTLIEDSAQAVPNDSFSSYWNGDFIILSFGRGKPLNLLGGGAVLTKPETHYNDNLHALDIKKPSNKKSILYNLKIIIYNILIQPFFYSILFKLPGLHIGSTIYKPLLEINALHEHTLNKITSNFNHYVNENRSGSIIHKHLSTITNDLVIDLAGKYNSVKNLLRYPILIKDPKLQKLVLVKYKDKGLSNMYGKELNQIEGTENFLDATEKYPNAKNFANNLITIPIHSDFHEKDIIEIVDFIKKY</sequence>
<name>A0A3B0X7W9_9ZZZZ</name>
<evidence type="ECO:0000313" key="2">
    <source>
        <dbReference type="EMBL" id="VAW57579.1"/>
    </source>
</evidence>
<feature type="transmembrane region" description="Helical" evidence="1">
    <location>
        <begin position="75"/>
        <end position="96"/>
    </location>
</feature>
<dbReference type="InterPro" id="IPR015424">
    <property type="entry name" value="PyrdxlP-dep_Trfase"/>
</dbReference>